<protein>
    <submittedName>
        <fullName evidence="17">Inactive receptor kinase</fullName>
    </submittedName>
</protein>
<dbReference type="InterPro" id="IPR001245">
    <property type="entry name" value="Ser-Thr/Tyr_kinase_cat_dom"/>
</dbReference>
<keyword evidence="17" id="KW-0418">Kinase</keyword>
<sequence length="720" mass="79596">MKVLVCNSPSLGHTSPITRGNRPPIPTIKNFRDKKDGFGSFWVLFLSKKQEVQHSCQKTHHIKKIAREKNCGLLGMLQGKLRYLHRFPLHAYVDFLMKFCSPHIVLPFLFVIVNLLPLAIGDLNSDKQALLAFAAAVPHGRKLNWNPATPVCNSWIGITCSQDGKHVIYLRLPGVGLSGPIPDNTLAKLNSLRILSLRSNLISGNLPSDILSLPSLHILFLQHNNLSGDIPTSFSRQLNVLDLSFNSITGKIPQTIQNLTQLIALNLQNNSLSGSIPNLDLPRLKRLNLSYNHLDGSIPSSLKKFPNSSFVGNTLCGPPLNVCFPVLPPSPSPSSFIPPPEVPQKQSSKKKLALGAIITIAVGGAVVLFLVALVVFFCFFKRKESDEGAMPKIKSSGGGRSEKPREEFGSGVQEPEKNKLVFFEGCSYNFDLEDLLRASAEVLGKGSFGTAYKAVLEESTTVVVKRLKEVIVGKKDFEQQMEIIGRLGQHSNLVPLRAYYYSKDEKLLVYDYFSSGSLATLLHGNRTAGRTPLDWETRVKISLGAARGIAHLHSVGGAKFTHGNIRSSNVLLNQDLDGCVSDFGLAPLMNYPATSRHVGYRAPEVIETRKHSHKSDVYSFGVVLLEMLTGKQPIQSPGRDDIVDLPRWVQSVVREEWTAEVFDVELMGFQNIEEEMVQMLQIAMACVAKVPDLRPNMDEVIRMIKDVQQSNSDNRPSSEE</sequence>
<evidence type="ECO:0000313" key="18">
    <source>
        <dbReference type="Proteomes" id="UP001604277"/>
    </source>
</evidence>
<dbReference type="SUPFAM" id="SSF56112">
    <property type="entry name" value="Protein kinase-like (PK-like)"/>
    <property type="match status" value="1"/>
</dbReference>
<keyword evidence="3" id="KW-0433">Leucine-rich repeat</keyword>
<dbReference type="InterPro" id="IPR011009">
    <property type="entry name" value="Kinase-like_dom_sf"/>
</dbReference>
<dbReference type="PANTHER" id="PTHR48010">
    <property type="entry name" value="OS05G0588300 PROTEIN"/>
    <property type="match status" value="1"/>
</dbReference>
<evidence type="ECO:0000313" key="17">
    <source>
        <dbReference type="EMBL" id="KAL2488458.1"/>
    </source>
</evidence>
<evidence type="ECO:0000259" key="16">
    <source>
        <dbReference type="PROSITE" id="PS50011"/>
    </source>
</evidence>
<dbReference type="PROSITE" id="PS50011">
    <property type="entry name" value="PROTEIN_KINASE_DOM"/>
    <property type="match status" value="1"/>
</dbReference>
<evidence type="ECO:0000256" key="2">
    <source>
        <dbReference type="ARBA" id="ARBA00022553"/>
    </source>
</evidence>
<keyword evidence="11 17" id="KW-0675">Receptor</keyword>
<dbReference type="InterPro" id="IPR017441">
    <property type="entry name" value="Protein_kinase_ATP_BS"/>
</dbReference>
<evidence type="ECO:0000256" key="1">
    <source>
        <dbReference type="ARBA" id="ARBA00004167"/>
    </source>
</evidence>
<evidence type="ECO:0000256" key="10">
    <source>
        <dbReference type="ARBA" id="ARBA00023136"/>
    </source>
</evidence>
<evidence type="ECO:0000256" key="9">
    <source>
        <dbReference type="ARBA" id="ARBA00022989"/>
    </source>
</evidence>
<keyword evidence="17" id="KW-0808">Transferase</keyword>
<keyword evidence="6" id="KW-0677">Repeat</keyword>
<dbReference type="Pfam" id="PF00560">
    <property type="entry name" value="LRR_1"/>
    <property type="match status" value="1"/>
</dbReference>
<dbReference type="Gene3D" id="3.80.10.10">
    <property type="entry name" value="Ribonuclease Inhibitor"/>
    <property type="match status" value="2"/>
</dbReference>
<gene>
    <name evidence="17" type="ORF">Fot_41750</name>
</gene>
<evidence type="ECO:0000256" key="6">
    <source>
        <dbReference type="ARBA" id="ARBA00022737"/>
    </source>
</evidence>
<organism evidence="17 18">
    <name type="scientific">Forsythia ovata</name>
    <dbReference type="NCBI Taxonomy" id="205694"/>
    <lineage>
        <taxon>Eukaryota</taxon>
        <taxon>Viridiplantae</taxon>
        <taxon>Streptophyta</taxon>
        <taxon>Embryophyta</taxon>
        <taxon>Tracheophyta</taxon>
        <taxon>Spermatophyta</taxon>
        <taxon>Magnoliopsida</taxon>
        <taxon>eudicotyledons</taxon>
        <taxon>Gunneridae</taxon>
        <taxon>Pentapetalae</taxon>
        <taxon>asterids</taxon>
        <taxon>lamiids</taxon>
        <taxon>Lamiales</taxon>
        <taxon>Oleaceae</taxon>
        <taxon>Forsythieae</taxon>
        <taxon>Forsythia</taxon>
    </lineage>
</organism>
<keyword evidence="8 13" id="KW-0067">ATP-binding</keyword>
<comment type="subcellular location">
    <subcellularLocation>
        <location evidence="1">Membrane</location>
        <topology evidence="1">Single-pass membrane protein</topology>
    </subcellularLocation>
</comment>
<feature type="transmembrane region" description="Helical" evidence="15">
    <location>
        <begin position="352"/>
        <end position="380"/>
    </location>
</feature>
<proteinExistence type="inferred from homology"/>
<dbReference type="Pfam" id="PF07714">
    <property type="entry name" value="PK_Tyr_Ser-Thr"/>
    <property type="match status" value="1"/>
</dbReference>
<evidence type="ECO:0000256" key="14">
    <source>
        <dbReference type="SAM" id="MobiDB-lite"/>
    </source>
</evidence>
<dbReference type="InterPro" id="IPR032675">
    <property type="entry name" value="LRR_dom_sf"/>
</dbReference>
<feature type="domain" description="Protein kinase" evidence="16">
    <location>
        <begin position="437"/>
        <end position="720"/>
    </location>
</feature>
<evidence type="ECO:0000256" key="7">
    <source>
        <dbReference type="ARBA" id="ARBA00022741"/>
    </source>
</evidence>
<evidence type="ECO:0000256" key="8">
    <source>
        <dbReference type="ARBA" id="ARBA00022840"/>
    </source>
</evidence>
<evidence type="ECO:0000256" key="13">
    <source>
        <dbReference type="PROSITE-ProRule" id="PRU10141"/>
    </source>
</evidence>
<dbReference type="InterPro" id="IPR013210">
    <property type="entry name" value="LRR_N_plant-typ"/>
</dbReference>
<evidence type="ECO:0000256" key="4">
    <source>
        <dbReference type="ARBA" id="ARBA00022692"/>
    </source>
</evidence>
<dbReference type="PANTHER" id="PTHR48010:SF59">
    <property type="entry name" value="PROTEIN KINASE DOMAIN-CONTAINING PROTEIN"/>
    <property type="match status" value="1"/>
</dbReference>
<dbReference type="PROSITE" id="PS00107">
    <property type="entry name" value="PROTEIN_KINASE_ATP"/>
    <property type="match status" value="1"/>
</dbReference>
<keyword evidence="7 13" id="KW-0547">Nucleotide-binding</keyword>
<dbReference type="Proteomes" id="UP001604277">
    <property type="component" value="Unassembled WGS sequence"/>
</dbReference>
<accession>A0ABD1RJ94</accession>
<keyword evidence="4 15" id="KW-0812">Transmembrane</keyword>
<keyword evidence="18" id="KW-1185">Reference proteome</keyword>
<feature type="compositionally biased region" description="Basic and acidic residues" evidence="14">
    <location>
        <begin position="400"/>
        <end position="412"/>
    </location>
</feature>
<dbReference type="InterPro" id="IPR050994">
    <property type="entry name" value="At_inactive_RLKs"/>
</dbReference>
<dbReference type="FunFam" id="1.10.510.10:FF:000095">
    <property type="entry name" value="protein STRUBBELIG-RECEPTOR FAMILY 8"/>
    <property type="match status" value="1"/>
</dbReference>
<keyword evidence="9 15" id="KW-1133">Transmembrane helix</keyword>
<dbReference type="Gene3D" id="3.30.200.20">
    <property type="entry name" value="Phosphorylase Kinase, domain 1"/>
    <property type="match status" value="1"/>
</dbReference>
<dbReference type="FunFam" id="3.80.10.10:FF:000431">
    <property type="entry name" value="Leucine-rich repeat receptor-like protein kinase"/>
    <property type="match status" value="1"/>
</dbReference>
<dbReference type="Pfam" id="PF08263">
    <property type="entry name" value="LRRNT_2"/>
    <property type="match status" value="1"/>
</dbReference>
<dbReference type="GO" id="GO:0005524">
    <property type="term" value="F:ATP binding"/>
    <property type="evidence" value="ECO:0007669"/>
    <property type="project" value="UniProtKB-UniRule"/>
</dbReference>
<evidence type="ECO:0000256" key="11">
    <source>
        <dbReference type="ARBA" id="ARBA00023170"/>
    </source>
</evidence>
<dbReference type="InterPro" id="IPR001611">
    <property type="entry name" value="Leu-rich_rpt"/>
</dbReference>
<keyword evidence="5" id="KW-0732">Signal</keyword>
<keyword evidence="10 15" id="KW-0472">Membrane</keyword>
<evidence type="ECO:0000256" key="12">
    <source>
        <dbReference type="ARBA" id="ARBA00038349"/>
    </source>
</evidence>
<evidence type="ECO:0000256" key="3">
    <source>
        <dbReference type="ARBA" id="ARBA00022614"/>
    </source>
</evidence>
<dbReference type="SUPFAM" id="SSF52058">
    <property type="entry name" value="L domain-like"/>
    <property type="match status" value="1"/>
</dbReference>
<dbReference type="FunFam" id="3.30.200.20:FF:000307">
    <property type="entry name" value="pollen receptor-like kinase 1"/>
    <property type="match status" value="1"/>
</dbReference>
<dbReference type="GO" id="GO:0016020">
    <property type="term" value="C:membrane"/>
    <property type="evidence" value="ECO:0007669"/>
    <property type="project" value="UniProtKB-SubCell"/>
</dbReference>
<comment type="similarity">
    <text evidence="12">Belongs to the protein kinase superfamily.</text>
</comment>
<dbReference type="FunFam" id="3.80.10.10:FF:000731">
    <property type="entry name" value="Leucine-rich repeat receptor-like protein kinase"/>
    <property type="match status" value="1"/>
</dbReference>
<evidence type="ECO:0000256" key="15">
    <source>
        <dbReference type="SAM" id="Phobius"/>
    </source>
</evidence>
<evidence type="ECO:0000256" key="5">
    <source>
        <dbReference type="ARBA" id="ARBA00022729"/>
    </source>
</evidence>
<dbReference type="CDD" id="cd14066">
    <property type="entry name" value="STKc_IRAK"/>
    <property type="match status" value="1"/>
</dbReference>
<name>A0ABD1RJ94_9LAMI</name>
<dbReference type="AlphaFoldDB" id="A0ABD1RJ94"/>
<feature type="binding site" evidence="13">
    <location>
        <position position="474"/>
    </location>
    <ligand>
        <name>ATP</name>
        <dbReference type="ChEBI" id="CHEBI:30616"/>
    </ligand>
</feature>
<keyword evidence="2" id="KW-0597">Phosphoprotein</keyword>
<feature type="region of interest" description="Disordered" evidence="14">
    <location>
        <begin position="389"/>
        <end position="412"/>
    </location>
</feature>
<comment type="caution">
    <text evidence="17">The sequence shown here is derived from an EMBL/GenBank/DDBJ whole genome shotgun (WGS) entry which is preliminary data.</text>
</comment>
<dbReference type="InterPro" id="IPR000719">
    <property type="entry name" value="Prot_kinase_dom"/>
</dbReference>
<dbReference type="GO" id="GO:0016301">
    <property type="term" value="F:kinase activity"/>
    <property type="evidence" value="ECO:0007669"/>
    <property type="project" value="UniProtKB-KW"/>
</dbReference>
<dbReference type="EMBL" id="JBFOLJ010000012">
    <property type="protein sequence ID" value="KAL2488458.1"/>
    <property type="molecule type" value="Genomic_DNA"/>
</dbReference>
<dbReference type="Gene3D" id="1.10.510.10">
    <property type="entry name" value="Transferase(Phosphotransferase) domain 1"/>
    <property type="match status" value="1"/>
</dbReference>
<dbReference type="Pfam" id="PF13855">
    <property type="entry name" value="LRR_8"/>
    <property type="match status" value="1"/>
</dbReference>
<reference evidence="18" key="1">
    <citation type="submission" date="2024-07" db="EMBL/GenBank/DDBJ databases">
        <title>Two chromosome-level genome assemblies of Korean endemic species Abeliophyllum distichum and Forsythia ovata (Oleaceae).</title>
        <authorList>
            <person name="Jang H."/>
        </authorList>
    </citation>
    <scope>NUCLEOTIDE SEQUENCE [LARGE SCALE GENOMIC DNA]</scope>
</reference>